<accession>A0A6A6LG79</accession>
<name>A0A6A6LG79_HEVBR</name>
<dbReference type="EMBL" id="JAAGAX010000011">
    <property type="protein sequence ID" value="KAF2299298.1"/>
    <property type="molecule type" value="Genomic_DNA"/>
</dbReference>
<comment type="caution">
    <text evidence="1">The sequence shown here is derived from an EMBL/GenBank/DDBJ whole genome shotgun (WGS) entry which is preliminary data.</text>
</comment>
<evidence type="ECO:0000313" key="1">
    <source>
        <dbReference type="EMBL" id="KAF2299298.1"/>
    </source>
</evidence>
<keyword evidence="2" id="KW-1185">Reference proteome</keyword>
<reference evidence="1 2" key="1">
    <citation type="journal article" date="2020" name="Mol. Plant">
        <title>The Chromosome-Based Rubber Tree Genome Provides New Insights into Spurge Genome Evolution and Rubber Biosynthesis.</title>
        <authorList>
            <person name="Liu J."/>
            <person name="Shi C."/>
            <person name="Shi C.C."/>
            <person name="Li W."/>
            <person name="Zhang Q.J."/>
            <person name="Zhang Y."/>
            <person name="Li K."/>
            <person name="Lu H.F."/>
            <person name="Shi C."/>
            <person name="Zhu S.T."/>
            <person name="Xiao Z.Y."/>
            <person name="Nan H."/>
            <person name="Yue Y."/>
            <person name="Zhu X.G."/>
            <person name="Wu Y."/>
            <person name="Hong X.N."/>
            <person name="Fan G.Y."/>
            <person name="Tong Y."/>
            <person name="Zhang D."/>
            <person name="Mao C.L."/>
            <person name="Liu Y.L."/>
            <person name="Hao S.J."/>
            <person name="Liu W.Q."/>
            <person name="Lv M.Q."/>
            <person name="Zhang H.B."/>
            <person name="Liu Y."/>
            <person name="Hu-Tang G.R."/>
            <person name="Wang J.P."/>
            <person name="Wang J.H."/>
            <person name="Sun Y.H."/>
            <person name="Ni S.B."/>
            <person name="Chen W.B."/>
            <person name="Zhang X.C."/>
            <person name="Jiao Y.N."/>
            <person name="Eichler E.E."/>
            <person name="Li G.H."/>
            <person name="Liu X."/>
            <person name="Gao L.Z."/>
        </authorList>
    </citation>
    <scope>NUCLEOTIDE SEQUENCE [LARGE SCALE GENOMIC DNA]</scope>
    <source>
        <strain evidence="2">cv. GT1</strain>
        <tissue evidence="1">Leaf</tissue>
    </source>
</reference>
<dbReference type="AlphaFoldDB" id="A0A6A6LG79"/>
<proteinExistence type="predicted"/>
<organism evidence="1 2">
    <name type="scientific">Hevea brasiliensis</name>
    <name type="common">Para rubber tree</name>
    <name type="synonym">Siphonia brasiliensis</name>
    <dbReference type="NCBI Taxonomy" id="3981"/>
    <lineage>
        <taxon>Eukaryota</taxon>
        <taxon>Viridiplantae</taxon>
        <taxon>Streptophyta</taxon>
        <taxon>Embryophyta</taxon>
        <taxon>Tracheophyta</taxon>
        <taxon>Spermatophyta</taxon>
        <taxon>Magnoliopsida</taxon>
        <taxon>eudicotyledons</taxon>
        <taxon>Gunneridae</taxon>
        <taxon>Pentapetalae</taxon>
        <taxon>rosids</taxon>
        <taxon>fabids</taxon>
        <taxon>Malpighiales</taxon>
        <taxon>Euphorbiaceae</taxon>
        <taxon>Crotonoideae</taxon>
        <taxon>Micrandreae</taxon>
        <taxon>Hevea</taxon>
    </lineage>
</organism>
<sequence length="87" mass="9425">MRSAGGNFKYLVSRNVRGRDNSVADSAKVLHEDDLTVNVEHNVVTSNHKVSPSPPEVLTPKVSANVLVPVKAREAEDVSEKSRYGAP</sequence>
<evidence type="ECO:0000313" key="2">
    <source>
        <dbReference type="Proteomes" id="UP000467840"/>
    </source>
</evidence>
<gene>
    <name evidence="1" type="ORF">GH714_031383</name>
</gene>
<dbReference type="Proteomes" id="UP000467840">
    <property type="component" value="Chromosome 1"/>
</dbReference>
<protein>
    <submittedName>
        <fullName evidence="1">Uncharacterized protein</fullName>
    </submittedName>
</protein>